<dbReference type="Proteomes" id="UP000297910">
    <property type="component" value="Unassembled WGS sequence"/>
</dbReference>
<dbReference type="InterPro" id="IPR056884">
    <property type="entry name" value="NPHP3-like_N"/>
</dbReference>
<keyword evidence="6" id="KW-1185">Reference proteome</keyword>
<dbReference type="EMBL" id="PQXI01000206">
    <property type="protein sequence ID" value="TGO21648.1"/>
    <property type="molecule type" value="Genomic_DNA"/>
</dbReference>
<feature type="coiled-coil region" evidence="2">
    <location>
        <begin position="248"/>
        <end position="275"/>
    </location>
</feature>
<dbReference type="AlphaFoldDB" id="A0A4Z1FEA0"/>
<dbReference type="InterPro" id="IPR056125">
    <property type="entry name" value="DUF7708"/>
</dbReference>
<dbReference type="InterPro" id="IPR027417">
    <property type="entry name" value="P-loop_NTPase"/>
</dbReference>
<evidence type="ECO:0000256" key="1">
    <source>
        <dbReference type="ARBA" id="ARBA00022737"/>
    </source>
</evidence>
<evidence type="ECO:0000259" key="3">
    <source>
        <dbReference type="Pfam" id="PF24809"/>
    </source>
</evidence>
<accession>A0A4Z1FEA0</accession>
<comment type="caution">
    <text evidence="5">The sequence shown here is derived from an EMBL/GenBank/DDBJ whole genome shotgun (WGS) entry which is preliminary data.</text>
</comment>
<evidence type="ECO:0000256" key="2">
    <source>
        <dbReference type="SAM" id="Coils"/>
    </source>
</evidence>
<keyword evidence="2" id="KW-0175">Coiled coil</keyword>
<dbReference type="Pfam" id="PF24809">
    <property type="entry name" value="DUF7708"/>
    <property type="match status" value="1"/>
</dbReference>
<feature type="domain" description="Nephrocystin 3-like N-terminal" evidence="4">
    <location>
        <begin position="368"/>
        <end position="507"/>
    </location>
</feature>
<name>A0A4Z1FEA0_9HELO</name>
<reference evidence="5 6" key="1">
    <citation type="submission" date="2017-12" db="EMBL/GenBank/DDBJ databases">
        <title>Comparative genomics of Botrytis spp.</title>
        <authorList>
            <person name="Valero-Jimenez C.A."/>
            <person name="Tapia P."/>
            <person name="Veloso J."/>
            <person name="Silva-Moreno E."/>
            <person name="Staats M."/>
            <person name="Valdes J.H."/>
            <person name="Van Kan J.A.L."/>
        </authorList>
    </citation>
    <scope>NUCLEOTIDE SEQUENCE [LARGE SCALE GENOMIC DNA]</scope>
    <source>
        <strain evidence="5 6">Bp0003</strain>
    </source>
</reference>
<keyword evidence="1" id="KW-0677">Repeat</keyword>
<evidence type="ECO:0008006" key="7">
    <source>
        <dbReference type="Google" id="ProtNLM"/>
    </source>
</evidence>
<evidence type="ECO:0000313" key="5">
    <source>
        <dbReference type="EMBL" id="TGO21648.1"/>
    </source>
</evidence>
<proteinExistence type="predicted"/>
<evidence type="ECO:0000259" key="4">
    <source>
        <dbReference type="Pfam" id="PF24883"/>
    </source>
</evidence>
<gene>
    <name evidence="5" type="ORF">BPAE_0207g00020</name>
</gene>
<protein>
    <recommendedName>
        <fullName evidence="7">Fungal STAND N-terminal Goodbye domain-containing protein</fullName>
    </recommendedName>
</protein>
<evidence type="ECO:0000313" key="6">
    <source>
        <dbReference type="Proteomes" id="UP000297910"/>
    </source>
</evidence>
<feature type="domain" description="DUF7708" evidence="3">
    <location>
        <begin position="119"/>
        <end position="222"/>
    </location>
</feature>
<organism evidence="5 6">
    <name type="scientific">Botrytis paeoniae</name>
    <dbReference type="NCBI Taxonomy" id="278948"/>
    <lineage>
        <taxon>Eukaryota</taxon>
        <taxon>Fungi</taxon>
        <taxon>Dikarya</taxon>
        <taxon>Ascomycota</taxon>
        <taxon>Pezizomycotina</taxon>
        <taxon>Leotiomycetes</taxon>
        <taxon>Helotiales</taxon>
        <taxon>Sclerotiniaceae</taxon>
        <taxon>Botrytis</taxon>
    </lineage>
</organism>
<dbReference type="Pfam" id="PF24883">
    <property type="entry name" value="NPHP3_N"/>
    <property type="match status" value="1"/>
</dbReference>
<feature type="coiled-coil region" evidence="2">
    <location>
        <begin position="418"/>
        <end position="452"/>
    </location>
</feature>
<dbReference type="Gene3D" id="3.40.50.300">
    <property type="entry name" value="P-loop containing nucleotide triphosphate hydrolases"/>
    <property type="match status" value="1"/>
</dbReference>
<sequence>MSVEATPTTAAELTQKESLCYAGAIAKHFRDYVERIKQEQKKFYNWLEKGKHLSESERQCFSHESVSDATTYWTSISQQRKSDFDTQHQTGWRFWAKTSQTVAAAAGQFLNDFAPLVDFASNSGPYGGLAIGAVSGLFAIAQRKSKTDDIIASAMASVMDRLPGFKMLQETYNGPEALQKLLRGKVILAYTGVIEFAMASAKYYLKLGIKRWWLATWNPQKFIVMADRVQGLVLAVRLQSEDLLTSAVDYVRKQNTELACEVKELKAEIIQLQKDSDNDKLLSLRDLLGLRGWSPEGFPQSLHEYKEALERARKDSHIFEWMHGESIAQYRDNDKFFKDWSTSHESSMLLIIGSNHKNWWRHDHCWVSPLALQLIDEAQTNDMELAYHVFNFEGYTSIHAAMAKLLFQLLKLQRHVNLATLSPKLEKYRNELENLEKNRNERSSNREAVREALKEAAVTIIKDLDPKQRIRIILDRVDRCERKDQMHLLQLLIQIMEESRCCVKIFAVANEAYWEVEEYRIEDFAKYQNFKMVTKTRKMTIGG</sequence>